<dbReference type="EMBL" id="MN740329">
    <property type="protein sequence ID" value="QHU00798.1"/>
    <property type="molecule type" value="Genomic_DNA"/>
</dbReference>
<organism evidence="1">
    <name type="scientific">viral metagenome</name>
    <dbReference type="NCBI Taxonomy" id="1070528"/>
    <lineage>
        <taxon>unclassified sequences</taxon>
        <taxon>metagenomes</taxon>
        <taxon>organismal metagenomes</taxon>
    </lineage>
</organism>
<proteinExistence type="predicted"/>
<name>A0A6C0J9Z7_9ZZZZ</name>
<dbReference type="AlphaFoldDB" id="A0A6C0J9Z7"/>
<sequence length="223" mass="26201">MADILKQSLIKEVNDKFKLHLQNKTIEIETEHNWSCITYVTQDFDLLIEFIYKFQINLQNKPIYFEPSAQWSYIRLPKLKIKWAKRINQVKIGLRSYNVLHGTWDNGSFYPDIESGSQKIEIIPINNNNISECNTVLIPYYSIDKTIKDPELDITVSKQKFKCIYPSTHYNISFNRQGLYINKKYRDKQDIINITEIGDEYIIIEPKSLKITDSSGKAIVIKI</sequence>
<protein>
    <submittedName>
        <fullName evidence="1">Uncharacterized protein</fullName>
    </submittedName>
</protein>
<evidence type="ECO:0000313" key="1">
    <source>
        <dbReference type="EMBL" id="QHU00798.1"/>
    </source>
</evidence>
<accession>A0A6C0J9Z7</accession>
<reference evidence="1" key="1">
    <citation type="journal article" date="2020" name="Nature">
        <title>Giant virus diversity and host interactions through global metagenomics.</title>
        <authorList>
            <person name="Schulz F."/>
            <person name="Roux S."/>
            <person name="Paez-Espino D."/>
            <person name="Jungbluth S."/>
            <person name="Walsh D.A."/>
            <person name="Denef V.J."/>
            <person name="McMahon K.D."/>
            <person name="Konstantinidis K.T."/>
            <person name="Eloe-Fadrosh E.A."/>
            <person name="Kyrpides N.C."/>
            <person name="Woyke T."/>
        </authorList>
    </citation>
    <scope>NUCLEOTIDE SEQUENCE</scope>
    <source>
        <strain evidence="1">GVMAG-M-3300025860-20</strain>
    </source>
</reference>